<comment type="caution">
    <text evidence="1">The sequence shown here is derived from an EMBL/GenBank/DDBJ whole genome shotgun (WGS) entry which is preliminary data.</text>
</comment>
<name>A0AA39IUW0_9AGAR</name>
<dbReference type="EMBL" id="JAUEPT010000156">
    <property type="protein sequence ID" value="KAK0430305.1"/>
    <property type="molecule type" value="Genomic_DNA"/>
</dbReference>
<dbReference type="Proteomes" id="UP001175226">
    <property type="component" value="Unassembled WGS sequence"/>
</dbReference>
<evidence type="ECO:0000313" key="1">
    <source>
        <dbReference type="EMBL" id="KAK0430305.1"/>
    </source>
</evidence>
<protein>
    <submittedName>
        <fullName evidence="1">Uncharacterized protein</fullName>
    </submittedName>
</protein>
<reference evidence="1" key="1">
    <citation type="submission" date="2023-06" db="EMBL/GenBank/DDBJ databases">
        <authorList>
            <consortium name="Lawrence Berkeley National Laboratory"/>
            <person name="Ahrendt S."/>
            <person name="Sahu N."/>
            <person name="Indic B."/>
            <person name="Wong-Bajracharya J."/>
            <person name="Merenyi Z."/>
            <person name="Ke H.-M."/>
            <person name="Monk M."/>
            <person name="Kocsube S."/>
            <person name="Drula E."/>
            <person name="Lipzen A."/>
            <person name="Balint B."/>
            <person name="Henrissat B."/>
            <person name="Andreopoulos B."/>
            <person name="Martin F.M."/>
            <person name="Harder C.B."/>
            <person name="Rigling D."/>
            <person name="Ford K.L."/>
            <person name="Foster G.D."/>
            <person name="Pangilinan J."/>
            <person name="Papanicolaou A."/>
            <person name="Barry K."/>
            <person name="LaButti K."/>
            <person name="Viragh M."/>
            <person name="Koriabine M."/>
            <person name="Yan M."/>
            <person name="Riley R."/>
            <person name="Champramary S."/>
            <person name="Plett K.L."/>
            <person name="Tsai I.J."/>
            <person name="Slot J."/>
            <person name="Sipos G."/>
            <person name="Plett J."/>
            <person name="Nagy L.G."/>
            <person name="Grigoriev I.V."/>
        </authorList>
    </citation>
    <scope>NUCLEOTIDE SEQUENCE</scope>
    <source>
        <strain evidence="1">FPL87.14</strain>
    </source>
</reference>
<accession>A0AA39IUW0</accession>
<sequence length="372" mass="42454">MPGSDLPQELIDKILGMAFISSAVARACSIYGRGDWNTVTKPYHSILSEVLNNIRACALKGAVALEVVDCDIEGCGILSTVDGRALPMHSIRTFIYSTEDSSLKLLNSRLFRAYLACSLVSATSVLIWYDDECRRSAVDVVEYTQSTLKDLLIISHDPSQQELLDIRLDEYPVLRQLGVNISNKKLYRLAEYLQQVPKSYVGELQVLVATNFTNRYWGDWTRLDRTIIDRARFPGLRLLSLRFLWREPIKEDLEWFFANLVRIEFGINHRMMDVNAYLVQESIRESLMWRRVGSVDCIVHMPDDHFTVAATSKWFNRLSGLGDYNERFHVKHYYVTSSSRDSFVTKLEGIQILVLSSDLAKTMASMKLGSVV</sequence>
<proteinExistence type="predicted"/>
<dbReference type="AlphaFoldDB" id="A0AA39IUW0"/>
<gene>
    <name evidence="1" type="ORF">EV421DRAFT_1744213</name>
</gene>
<keyword evidence="2" id="KW-1185">Reference proteome</keyword>
<evidence type="ECO:0000313" key="2">
    <source>
        <dbReference type="Proteomes" id="UP001175226"/>
    </source>
</evidence>
<organism evidence="1 2">
    <name type="scientific">Armillaria borealis</name>
    <dbReference type="NCBI Taxonomy" id="47425"/>
    <lineage>
        <taxon>Eukaryota</taxon>
        <taxon>Fungi</taxon>
        <taxon>Dikarya</taxon>
        <taxon>Basidiomycota</taxon>
        <taxon>Agaricomycotina</taxon>
        <taxon>Agaricomycetes</taxon>
        <taxon>Agaricomycetidae</taxon>
        <taxon>Agaricales</taxon>
        <taxon>Marasmiineae</taxon>
        <taxon>Physalacriaceae</taxon>
        <taxon>Armillaria</taxon>
    </lineage>
</organism>